<evidence type="ECO:0000259" key="4">
    <source>
        <dbReference type="PROSITE" id="PS50235"/>
    </source>
</evidence>
<gene>
    <name evidence="6" type="ORF">BJ322DRAFT_1171757</name>
</gene>
<sequence length="1148" mass="129412">MTMKRKRRAAAQTNGLAPGENLSRAQFPGKEELYWGWVSSVPNAAGISDDHFLRACGFSPNTQPRFCRNQYARSSGMDSESPPVADPDGDLIVVSDDEGPVCDKKSCQSNPYCLNYLGQKIWEDEGSSKKSYLKLLKLGSDPITRVREPGQPVGLKNLGATCYANTFLQVWFQDLDFRHGVYDCKPTESNDKFEETPIFQLQTTFAALQEGSESVFNPVKLVESLKLRTTEQQDAQEFSKLFISHLDEAFQRQSQPGLRTLVADKFQGKQEYGTVCGRCNNQSIHTNDYLEIEVNIEKNGAALEDRLTASLKSETLSGDNAYFCSKCESLVDATRFTAYNTFPPVLHFSILRFVYDLASMERKKSKHTINFPLSLDMNQFLTAERRSVGPLMYDLRGVLLHKGASAYHGHYEAQVFDVLNQSWYQFNDEVVTHIGMLGAKVKPIDVIDITEEGVAMKRQTTSREKKKRRIESDDEDDPTIPRRVSSKDAYMLVYVRRPDETTDATSAAPVARTPPSHVMTVVDELNDRYHEKCEEYNTRKKAHLERFSRVRERVIDVYRSWELTSHAKAVVVSKQSLENWLARNQTHLPKPNDESVEVPEDISVSDILCEHDALDPSKASNMKCINEGAYDKILATGCSFTPLLFTDNVCSICVTQLHQEKRYQQEHPRLVSTFNEVCEVSLDEPGIWISKPWLKGKPSRNHRLNDPHLSSLDWKLAKPKMHTPYQDDPAPDSPEYRSHVQCDHGGLCPNIAHRRRISEQGAQIIRILYPSWNPPSTDVGVCATCQASASKSQESNRGLRKQAEDEKNRLKRMYDYDFSNQPFLLENTPLCIIPEEFMQEWKQWLFRPTECPRPNSVDTALLFCEHSLLLIDPNSTGDMDSLSVITTTDWEVLQALYQTGPIVSIQRSTAGEGYPAFAHEVEVCQGCRTQRLTDFVEAEIAIRIHAPGEPVPAKASTNGASKPDVTQYRSTGGIVTYRKSRRLRNGKSRVQKRKFVIKKSTTVKEIKMMVYEELDIPPVYQTLFLNGHELADGAETVAEIGLLLNDTLDLRQDQETDQTSDIEEIQKPRVNEVEGFGGTLLGGFTTGTEGSDADDPVPSLEEMNGKGPEHPPSSSPTHHAGAKPCPACTYDNLSQDKNCRICRNPLED</sequence>
<evidence type="ECO:0000256" key="2">
    <source>
        <dbReference type="SAM" id="MobiDB-lite"/>
    </source>
</evidence>
<feature type="region of interest" description="Disordered" evidence="2">
    <location>
        <begin position="457"/>
        <end position="482"/>
    </location>
</feature>
<dbReference type="InterPro" id="IPR018200">
    <property type="entry name" value="USP_CS"/>
</dbReference>
<evidence type="ECO:0000313" key="6">
    <source>
        <dbReference type="EMBL" id="KAF9791258.1"/>
    </source>
</evidence>
<dbReference type="OrthoDB" id="289038at2759"/>
<dbReference type="InterPro" id="IPR038765">
    <property type="entry name" value="Papain-like_cys_pep_sf"/>
</dbReference>
<feature type="region of interest" description="Disordered" evidence="2">
    <location>
        <begin position="1"/>
        <end position="23"/>
    </location>
</feature>
<dbReference type="SUPFAM" id="SSF54001">
    <property type="entry name" value="Cysteine proteinases"/>
    <property type="match status" value="1"/>
</dbReference>
<dbReference type="PANTHER" id="PTHR24006">
    <property type="entry name" value="UBIQUITIN CARBOXYL-TERMINAL HYDROLASE"/>
    <property type="match status" value="1"/>
</dbReference>
<name>A0A9P6HNJ8_9AGAM</name>
<dbReference type="EMBL" id="WIUZ02000002">
    <property type="protein sequence ID" value="KAF9791258.1"/>
    <property type="molecule type" value="Genomic_DNA"/>
</dbReference>
<dbReference type="PROSITE" id="PS00973">
    <property type="entry name" value="USP_2"/>
    <property type="match status" value="1"/>
</dbReference>
<reference evidence="6" key="2">
    <citation type="submission" date="2020-11" db="EMBL/GenBank/DDBJ databases">
        <authorList>
            <consortium name="DOE Joint Genome Institute"/>
            <person name="Kuo A."/>
            <person name="Miyauchi S."/>
            <person name="Kiss E."/>
            <person name="Drula E."/>
            <person name="Kohler A."/>
            <person name="Sanchez-Garcia M."/>
            <person name="Andreopoulos B."/>
            <person name="Barry K.W."/>
            <person name="Bonito G."/>
            <person name="Buee M."/>
            <person name="Carver A."/>
            <person name="Chen C."/>
            <person name="Cichocki N."/>
            <person name="Clum A."/>
            <person name="Culley D."/>
            <person name="Crous P.W."/>
            <person name="Fauchery L."/>
            <person name="Girlanda M."/>
            <person name="Hayes R."/>
            <person name="Keri Z."/>
            <person name="Labutti K."/>
            <person name="Lipzen A."/>
            <person name="Lombard V."/>
            <person name="Magnuson J."/>
            <person name="Maillard F."/>
            <person name="Morin E."/>
            <person name="Murat C."/>
            <person name="Nolan M."/>
            <person name="Ohm R."/>
            <person name="Pangilinan J."/>
            <person name="Pereira M."/>
            <person name="Perotto S."/>
            <person name="Peter M."/>
            <person name="Riley R."/>
            <person name="Sitrit Y."/>
            <person name="Stielow B."/>
            <person name="Szollosi G."/>
            <person name="Zifcakova L."/>
            <person name="Stursova M."/>
            <person name="Spatafora J.W."/>
            <person name="Tedersoo L."/>
            <person name="Vaario L.-M."/>
            <person name="Yamada A."/>
            <person name="Yan M."/>
            <person name="Wang P."/>
            <person name="Xu J."/>
            <person name="Bruns T."/>
            <person name="Baldrian P."/>
            <person name="Vilgalys R."/>
            <person name="Henrissat B."/>
            <person name="Grigoriev I.V."/>
            <person name="Hibbett D."/>
            <person name="Nagy L.G."/>
            <person name="Martin F.M."/>
        </authorList>
    </citation>
    <scope>NUCLEOTIDE SEQUENCE</scope>
    <source>
        <strain evidence="6">UH-Tt-Lm1</strain>
    </source>
</reference>
<dbReference type="AlphaFoldDB" id="A0A9P6HNJ8"/>
<evidence type="ECO:0000259" key="3">
    <source>
        <dbReference type="PROSITE" id="PS50053"/>
    </source>
</evidence>
<feature type="region of interest" description="Disordered" evidence="2">
    <location>
        <begin position="1084"/>
        <end position="1133"/>
    </location>
</feature>
<dbReference type="Pfam" id="PF00240">
    <property type="entry name" value="ubiquitin"/>
    <property type="match status" value="1"/>
</dbReference>
<evidence type="ECO:0000259" key="5">
    <source>
        <dbReference type="PROSITE" id="PS51283"/>
    </source>
</evidence>
<dbReference type="Gene3D" id="3.90.70.10">
    <property type="entry name" value="Cysteine proteinases"/>
    <property type="match status" value="1"/>
</dbReference>
<dbReference type="GO" id="GO:0005634">
    <property type="term" value="C:nucleus"/>
    <property type="evidence" value="ECO:0007669"/>
    <property type="project" value="TreeGrafter"/>
</dbReference>
<dbReference type="InterPro" id="IPR035927">
    <property type="entry name" value="DUSP-like_sf"/>
</dbReference>
<dbReference type="GO" id="GO:0016579">
    <property type="term" value="P:protein deubiquitination"/>
    <property type="evidence" value="ECO:0007669"/>
    <property type="project" value="InterPro"/>
</dbReference>
<dbReference type="GO" id="GO:0005829">
    <property type="term" value="C:cytosol"/>
    <property type="evidence" value="ECO:0007669"/>
    <property type="project" value="TreeGrafter"/>
</dbReference>
<dbReference type="SUPFAM" id="SSF54236">
    <property type="entry name" value="Ubiquitin-like"/>
    <property type="match status" value="1"/>
</dbReference>
<dbReference type="PROSITE" id="PS51283">
    <property type="entry name" value="DUSP"/>
    <property type="match status" value="1"/>
</dbReference>
<proteinExistence type="inferred from homology"/>
<feature type="domain" description="USP" evidence="4">
    <location>
        <begin position="153"/>
        <end position="497"/>
    </location>
</feature>
<comment type="similarity">
    <text evidence="1">Belongs to the peptidase C19 family.</text>
</comment>
<dbReference type="InterPro" id="IPR050164">
    <property type="entry name" value="Peptidase_C19"/>
</dbReference>
<dbReference type="Proteomes" id="UP000736335">
    <property type="component" value="Unassembled WGS sequence"/>
</dbReference>
<accession>A0A9P6HNJ8</accession>
<keyword evidence="7" id="KW-1185">Reference proteome</keyword>
<dbReference type="CDD" id="cd01795">
    <property type="entry name" value="Ubl_USP48"/>
    <property type="match status" value="1"/>
</dbReference>
<comment type="caution">
    <text evidence="6">The sequence shown here is derived from an EMBL/GenBank/DDBJ whole genome shotgun (WGS) entry which is preliminary data.</text>
</comment>
<evidence type="ECO:0000256" key="1">
    <source>
        <dbReference type="ARBA" id="ARBA00009085"/>
    </source>
</evidence>
<feature type="domain" description="Ubiquitin-like" evidence="3">
    <location>
        <begin position="983"/>
        <end position="1050"/>
    </location>
</feature>
<dbReference type="GO" id="GO:0004197">
    <property type="term" value="F:cysteine-type endopeptidase activity"/>
    <property type="evidence" value="ECO:0007669"/>
    <property type="project" value="InterPro"/>
</dbReference>
<dbReference type="InterPro" id="IPR028889">
    <property type="entry name" value="USP"/>
</dbReference>
<reference evidence="6" key="1">
    <citation type="journal article" date="2020" name="Nat. Commun.">
        <title>Large-scale genome sequencing of mycorrhizal fungi provides insights into the early evolution of symbiotic traits.</title>
        <authorList>
            <person name="Miyauchi S."/>
            <person name="Kiss E."/>
            <person name="Kuo A."/>
            <person name="Drula E."/>
            <person name="Kohler A."/>
            <person name="Sanchez-Garcia M."/>
            <person name="Morin E."/>
            <person name="Andreopoulos B."/>
            <person name="Barry K.W."/>
            <person name="Bonito G."/>
            <person name="Buee M."/>
            <person name="Carver A."/>
            <person name="Chen C."/>
            <person name="Cichocki N."/>
            <person name="Clum A."/>
            <person name="Culley D."/>
            <person name="Crous P.W."/>
            <person name="Fauchery L."/>
            <person name="Girlanda M."/>
            <person name="Hayes R.D."/>
            <person name="Keri Z."/>
            <person name="LaButti K."/>
            <person name="Lipzen A."/>
            <person name="Lombard V."/>
            <person name="Magnuson J."/>
            <person name="Maillard F."/>
            <person name="Murat C."/>
            <person name="Nolan M."/>
            <person name="Ohm R.A."/>
            <person name="Pangilinan J."/>
            <person name="Pereira M.F."/>
            <person name="Perotto S."/>
            <person name="Peter M."/>
            <person name="Pfister S."/>
            <person name="Riley R."/>
            <person name="Sitrit Y."/>
            <person name="Stielow J.B."/>
            <person name="Szollosi G."/>
            <person name="Zifcakova L."/>
            <person name="Stursova M."/>
            <person name="Spatafora J.W."/>
            <person name="Tedersoo L."/>
            <person name="Vaario L.M."/>
            <person name="Yamada A."/>
            <person name="Yan M."/>
            <person name="Wang P."/>
            <person name="Xu J."/>
            <person name="Bruns T."/>
            <person name="Baldrian P."/>
            <person name="Vilgalys R."/>
            <person name="Dunand C."/>
            <person name="Henrissat B."/>
            <person name="Grigoriev I.V."/>
            <person name="Hibbett D."/>
            <person name="Nagy L.G."/>
            <person name="Martin F.M."/>
        </authorList>
    </citation>
    <scope>NUCLEOTIDE SEQUENCE</scope>
    <source>
        <strain evidence="6">UH-Tt-Lm1</strain>
    </source>
</reference>
<dbReference type="Pfam" id="PF00443">
    <property type="entry name" value="UCH"/>
    <property type="match status" value="1"/>
</dbReference>
<dbReference type="GO" id="GO:0004843">
    <property type="term" value="F:cysteine-type deubiquitinase activity"/>
    <property type="evidence" value="ECO:0007669"/>
    <property type="project" value="InterPro"/>
</dbReference>
<protein>
    <submittedName>
        <fullName evidence="6">Cysteine proteinase</fullName>
    </submittedName>
</protein>
<dbReference type="PROSITE" id="PS50235">
    <property type="entry name" value="USP_3"/>
    <property type="match status" value="1"/>
</dbReference>
<dbReference type="InterPro" id="IPR000626">
    <property type="entry name" value="Ubiquitin-like_dom"/>
</dbReference>
<dbReference type="PROSITE" id="PS50053">
    <property type="entry name" value="UBIQUITIN_2"/>
    <property type="match status" value="1"/>
</dbReference>
<dbReference type="Gene3D" id="3.10.20.90">
    <property type="entry name" value="Phosphatidylinositol 3-kinase Catalytic Subunit, Chain A, domain 1"/>
    <property type="match status" value="1"/>
</dbReference>
<dbReference type="InterPro" id="IPR029071">
    <property type="entry name" value="Ubiquitin-like_domsf"/>
</dbReference>
<dbReference type="InterPro" id="IPR044743">
    <property type="entry name" value="Ubl_USP48"/>
</dbReference>
<evidence type="ECO:0000313" key="7">
    <source>
        <dbReference type="Proteomes" id="UP000736335"/>
    </source>
</evidence>
<dbReference type="InterPro" id="IPR006615">
    <property type="entry name" value="Pept_C19_DUSP"/>
</dbReference>
<dbReference type="InterPro" id="IPR001394">
    <property type="entry name" value="Peptidase_C19_UCH"/>
</dbReference>
<dbReference type="SUPFAM" id="SSF143791">
    <property type="entry name" value="DUSP-like"/>
    <property type="match status" value="1"/>
</dbReference>
<organism evidence="6 7">
    <name type="scientific">Thelephora terrestris</name>
    <dbReference type="NCBI Taxonomy" id="56493"/>
    <lineage>
        <taxon>Eukaryota</taxon>
        <taxon>Fungi</taxon>
        <taxon>Dikarya</taxon>
        <taxon>Basidiomycota</taxon>
        <taxon>Agaricomycotina</taxon>
        <taxon>Agaricomycetes</taxon>
        <taxon>Thelephorales</taxon>
        <taxon>Thelephoraceae</taxon>
        <taxon>Thelephora</taxon>
    </lineage>
</organism>
<feature type="domain" description="DUSP" evidence="5">
    <location>
        <begin position="801"/>
        <end position="909"/>
    </location>
</feature>